<comment type="caution">
    <text evidence="2">The sequence shown here is derived from an EMBL/GenBank/DDBJ whole genome shotgun (WGS) entry which is preliminary data.</text>
</comment>
<dbReference type="Pfam" id="PF00535">
    <property type="entry name" value="Glycos_transf_2"/>
    <property type="match status" value="1"/>
</dbReference>
<dbReference type="Gene3D" id="3.90.550.10">
    <property type="entry name" value="Spore Coat Polysaccharide Biosynthesis Protein SpsA, Chain A"/>
    <property type="match status" value="1"/>
</dbReference>
<gene>
    <name evidence="2" type="ORF">IAD50_04215</name>
</gene>
<sequence>MAQEAGRAPFITLIMPVYNAEKYLRAAIDSVLAQTFSDFELLLVDDCSPDGSGAICDEFARNAPEKIRVLHLEKNGGPSNARNMALQHARGTYVCFMDSDDTIDPDLFERAAAAAKEYGVSAVIYGMVEEYYDQKGKLKYTKCIAPEQNRLLSDQTELRKEIIHLEERTLYGYASNKLYDLARIRQTGLCFENLTLNEDTVFNIRYFTEAPSAYLLAMAPYHYGKRLESSVTSRFVPDYYELQMLRVRMIYEQYLSWNLCTAEVRKILGNLYIRYTVSALQRNCDPRAGMDHAARRAWLQAQFSSEMYAALCADWAPENRLLRVFAPLFRKKRVGPSLFCGRVVYVVKNKMPIVFARLKQKN</sequence>
<evidence type="ECO:0000259" key="1">
    <source>
        <dbReference type="Pfam" id="PF00535"/>
    </source>
</evidence>
<dbReference type="InterPro" id="IPR029044">
    <property type="entry name" value="Nucleotide-diphossugar_trans"/>
</dbReference>
<dbReference type="PANTHER" id="PTHR43685:SF2">
    <property type="entry name" value="GLYCOSYLTRANSFERASE 2-LIKE DOMAIN-CONTAINING PROTEIN"/>
    <property type="match status" value="1"/>
</dbReference>
<organism evidence="2 3">
    <name type="scientific">Candidatus Egerieisoma faecipullorum</name>
    <dbReference type="NCBI Taxonomy" id="2840963"/>
    <lineage>
        <taxon>Bacteria</taxon>
        <taxon>Bacillati</taxon>
        <taxon>Bacillota</taxon>
        <taxon>Clostridia</taxon>
        <taxon>Eubacteriales</taxon>
        <taxon>Clostridiaceae</taxon>
        <taxon>Clostridiaceae incertae sedis</taxon>
        <taxon>Candidatus Egerieisoma</taxon>
    </lineage>
</organism>
<dbReference type="CDD" id="cd00761">
    <property type="entry name" value="Glyco_tranf_GTA_type"/>
    <property type="match status" value="1"/>
</dbReference>
<dbReference type="SUPFAM" id="SSF53448">
    <property type="entry name" value="Nucleotide-diphospho-sugar transferases"/>
    <property type="match status" value="1"/>
</dbReference>
<dbReference type="InterPro" id="IPR050834">
    <property type="entry name" value="Glycosyltransf_2"/>
</dbReference>
<evidence type="ECO:0000313" key="2">
    <source>
        <dbReference type="EMBL" id="HIU29486.1"/>
    </source>
</evidence>
<dbReference type="InterPro" id="IPR001173">
    <property type="entry name" value="Glyco_trans_2-like"/>
</dbReference>
<name>A0A9D1I7B2_9CLOT</name>
<evidence type="ECO:0000313" key="3">
    <source>
        <dbReference type="Proteomes" id="UP000824089"/>
    </source>
</evidence>
<dbReference type="Proteomes" id="UP000824089">
    <property type="component" value="Unassembled WGS sequence"/>
</dbReference>
<dbReference type="AlphaFoldDB" id="A0A9D1I7B2"/>
<reference evidence="2" key="2">
    <citation type="journal article" date="2021" name="PeerJ">
        <title>Extensive microbial diversity within the chicken gut microbiome revealed by metagenomics and culture.</title>
        <authorList>
            <person name="Gilroy R."/>
            <person name="Ravi A."/>
            <person name="Getino M."/>
            <person name="Pursley I."/>
            <person name="Horton D.L."/>
            <person name="Alikhan N.F."/>
            <person name="Baker D."/>
            <person name="Gharbi K."/>
            <person name="Hall N."/>
            <person name="Watson M."/>
            <person name="Adriaenssens E.M."/>
            <person name="Foster-Nyarko E."/>
            <person name="Jarju S."/>
            <person name="Secka A."/>
            <person name="Antonio M."/>
            <person name="Oren A."/>
            <person name="Chaudhuri R.R."/>
            <person name="La Ragione R."/>
            <person name="Hildebrand F."/>
            <person name="Pallen M.J."/>
        </authorList>
    </citation>
    <scope>NUCLEOTIDE SEQUENCE</scope>
    <source>
        <strain evidence="2">CHK195-4489</strain>
    </source>
</reference>
<proteinExistence type="predicted"/>
<reference evidence="2" key="1">
    <citation type="submission" date="2020-10" db="EMBL/GenBank/DDBJ databases">
        <authorList>
            <person name="Gilroy R."/>
        </authorList>
    </citation>
    <scope>NUCLEOTIDE SEQUENCE</scope>
    <source>
        <strain evidence="2">CHK195-4489</strain>
    </source>
</reference>
<accession>A0A9D1I7B2</accession>
<feature type="domain" description="Glycosyltransferase 2-like" evidence="1">
    <location>
        <begin position="13"/>
        <end position="141"/>
    </location>
</feature>
<protein>
    <submittedName>
        <fullName evidence="2">Glycosyltransferase family 2 protein</fullName>
    </submittedName>
</protein>
<dbReference type="PANTHER" id="PTHR43685">
    <property type="entry name" value="GLYCOSYLTRANSFERASE"/>
    <property type="match status" value="1"/>
</dbReference>
<dbReference type="EMBL" id="DVMM01000085">
    <property type="protein sequence ID" value="HIU29486.1"/>
    <property type="molecule type" value="Genomic_DNA"/>
</dbReference>